<accession>A0A0D0GSN2</accession>
<dbReference type="SUPFAM" id="SSF48230">
    <property type="entry name" value="Chondroitin AC/alginate lyase"/>
    <property type="match status" value="1"/>
</dbReference>
<feature type="signal peptide" evidence="3">
    <location>
        <begin position="1"/>
        <end position="20"/>
    </location>
</feature>
<dbReference type="GO" id="GO:0042597">
    <property type="term" value="C:periplasmic space"/>
    <property type="evidence" value="ECO:0007669"/>
    <property type="project" value="InterPro"/>
</dbReference>
<sequence>MKNKLFLIVLVTLYSQLSFAQEPVVFLINAHHIKAKKDAYQKKDAAAKNQVELILSKADALLNTKPKSVMDKSSTPPSGSKHDYMSQAPYFWPDPSKADGIPYIRKDGERNPDIRKITDAAYLHDMTSKCKYLSLAYYFTGRESYAAKASELLNIWFLAAETKMNPNLNYAQAIPGLNDGRGIGIIESRSLAELADWIGLLSGSKALSKDKTEEIKNWYKQYLSWMLNSKNGKDEHHSKNNHGTIYDAQITSFALFTDQKALAETTLTESLKRIAVQITPEGQQPLELARTKAYSYSTMNLNEGWFNLALLGEHAGVDIWNYQTADGKSIRKALDWLIPYGLAEKEKTFKQIIPYNSSELYRLLIIAGTEYKNAAYLKQAASIQKDQETRLTDLLYN</sequence>
<proteinExistence type="predicted"/>
<dbReference type="InterPro" id="IPR008397">
    <property type="entry name" value="Alginate_lyase_dom"/>
</dbReference>
<evidence type="ECO:0000313" key="5">
    <source>
        <dbReference type="EMBL" id="KIO77456.1"/>
    </source>
</evidence>
<dbReference type="OrthoDB" id="7210452at2"/>
<gene>
    <name evidence="5" type="ORF">TH53_09270</name>
</gene>
<keyword evidence="1 3" id="KW-0732">Signal</keyword>
<reference evidence="5 6" key="1">
    <citation type="submission" date="2015-01" db="EMBL/GenBank/DDBJ databases">
        <title>Draft genome sequence of Pedobacter sp. NL19 isolated from sludge of an effluent treatment pond in an abandoned uranium mine.</title>
        <authorList>
            <person name="Santos T."/>
            <person name="Caetano T."/>
            <person name="Covas C."/>
            <person name="Cruz A."/>
            <person name="Mendo S."/>
        </authorList>
    </citation>
    <scope>NUCLEOTIDE SEQUENCE [LARGE SCALE GENOMIC DNA]</scope>
    <source>
        <strain evidence="5 6">NL19</strain>
    </source>
</reference>
<evidence type="ECO:0000256" key="3">
    <source>
        <dbReference type="SAM" id="SignalP"/>
    </source>
</evidence>
<dbReference type="AlphaFoldDB" id="A0A0D0GSN2"/>
<keyword evidence="2" id="KW-0456">Lyase</keyword>
<dbReference type="Gene3D" id="1.50.10.100">
    <property type="entry name" value="Chondroitin AC/alginate lyase"/>
    <property type="match status" value="1"/>
</dbReference>
<organism evidence="5 6">
    <name type="scientific">Pedobacter lusitanus</name>
    <dbReference type="NCBI Taxonomy" id="1503925"/>
    <lineage>
        <taxon>Bacteria</taxon>
        <taxon>Pseudomonadati</taxon>
        <taxon>Bacteroidota</taxon>
        <taxon>Sphingobacteriia</taxon>
        <taxon>Sphingobacteriales</taxon>
        <taxon>Sphingobacteriaceae</taxon>
        <taxon>Pedobacter</taxon>
    </lineage>
</organism>
<dbReference type="Proteomes" id="UP000032049">
    <property type="component" value="Unassembled WGS sequence"/>
</dbReference>
<dbReference type="EMBL" id="JXRA01000034">
    <property type="protein sequence ID" value="KIO77456.1"/>
    <property type="molecule type" value="Genomic_DNA"/>
</dbReference>
<dbReference type="STRING" id="1503925.TH53_09270"/>
<evidence type="ECO:0000256" key="1">
    <source>
        <dbReference type="ARBA" id="ARBA00022729"/>
    </source>
</evidence>
<feature type="domain" description="Alginate lyase" evidence="4">
    <location>
        <begin position="68"/>
        <end position="346"/>
    </location>
</feature>
<feature type="chain" id="PRO_5002222748" description="Alginate lyase domain-containing protein" evidence="3">
    <location>
        <begin position="21"/>
        <end position="397"/>
    </location>
</feature>
<evidence type="ECO:0000259" key="4">
    <source>
        <dbReference type="Pfam" id="PF05426"/>
    </source>
</evidence>
<protein>
    <recommendedName>
        <fullName evidence="4">Alginate lyase domain-containing protein</fullName>
    </recommendedName>
</protein>
<comment type="caution">
    <text evidence="5">The sequence shown here is derived from an EMBL/GenBank/DDBJ whole genome shotgun (WGS) entry which is preliminary data.</text>
</comment>
<evidence type="ECO:0000256" key="2">
    <source>
        <dbReference type="ARBA" id="ARBA00023239"/>
    </source>
</evidence>
<dbReference type="InterPro" id="IPR008929">
    <property type="entry name" value="Chondroitin_lyas"/>
</dbReference>
<dbReference type="RefSeq" id="WP_041880999.1">
    <property type="nucleotide sequence ID" value="NZ_CP157278.1"/>
</dbReference>
<name>A0A0D0GSN2_9SPHI</name>
<evidence type="ECO:0000313" key="6">
    <source>
        <dbReference type="Proteomes" id="UP000032049"/>
    </source>
</evidence>
<dbReference type="GO" id="GO:0016829">
    <property type="term" value="F:lyase activity"/>
    <property type="evidence" value="ECO:0007669"/>
    <property type="project" value="UniProtKB-KW"/>
</dbReference>
<dbReference type="Pfam" id="PF05426">
    <property type="entry name" value="Alginate_lyase"/>
    <property type="match status" value="1"/>
</dbReference>
<keyword evidence="6" id="KW-1185">Reference proteome</keyword>